<dbReference type="GO" id="GO:0042274">
    <property type="term" value="P:ribosomal small subunit biogenesis"/>
    <property type="evidence" value="ECO:0007669"/>
    <property type="project" value="UniProtKB-UniRule"/>
</dbReference>
<evidence type="ECO:0000256" key="5">
    <source>
        <dbReference type="HAMAP-Rule" id="MF_00014"/>
    </source>
</evidence>
<dbReference type="Gene3D" id="2.40.30.60">
    <property type="entry name" value="RimM"/>
    <property type="match status" value="1"/>
</dbReference>
<dbReference type="InterPro" id="IPR011033">
    <property type="entry name" value="PRC_barrel-like_sf"/>
</dbReference>
<evidence type="ECO:0000313" key="9">
    <source>
        <dbReference type="Proteomes" id="UP000256485"/>
    </source>
</evidence>
<evidence type="ECO:0000256" key="1">
    <source>
        <dbReference type="ARBA" id="ARBA00022490"/>
    </source>
</evidence>
<dbReference type="GO" id="GO:0005737">
    <property type="term" value="C:cytoplasm"/>
    <property type="evidence" value="ECO:0007669"/>
    <property type="project" value="UniProtKB-SubCell"/>
</dbReference>
<dbReference type="AlphaFoldDB" id="A0A3D9V106"/>
<keyword evidence="1 5" id="KW-0963">Cytoplasm</keyword>
<keyword evidence="2 5" id="KW-0690">Ribosome biogenesis</keyword>
<protein>
    <recommendedName>
        <fullName evidence="5">Ribosome maturation factor RimM</fullName>
    </recommendedName>
</protein>
<dbReference type="InterPro" id="IPR036976">
    <property type="entry name" value="RimM_N_sf"/>
</dbReference>
<evidence type="ECO:0000256" key="4">
    <source>
        <dbReference type="ARBA" id="ARBA00023186"/>
    </source>
</evidence>
<dbReference type="PANTHER" id="PTHR33692:SF1">
    <property type="entry name" value="RIBOSOME MATURATION FACTOR RIMM"/>
    <property type="match status" value="1"/>
</dbReference>
<dbReference type="GO" id="GO:0005840">
    <property type="term" value="C:ribosome"/>
    <property type="evidence" value="ECO:0007669"/>
    <property type="project" value="InterPro"/>
</dbReference>
<dbReference type="RefSeq" id="WP_115849021.1">
    <property type="nucleotide sequence ID" value="NZ_QTUC01000001.1"/>
</dbReference>
<evidence type="ECO:0000259" key="6">
    <source>
        <dbReference type="Pfam" id="PF01782"/>
    </source>
</evidence>
<evidence type="ECO:0000259" key="7">
    <source>
        <dbReference type="Pfam" id="PF24986"/>
    </source>
</evidence>
<keyword evidence="4 5" id="KW-0143">Chaperone</keyword>
<dbReference type="SUPFAM" id="SSF50447">
    <property type="entry name" value="Translation proteins"/>
    <property type="match status" value="1"/>
</dbReference>
<dbReference type="Pfam" id="PF24986">
    <property type="entry name" value="PRC_RimM"/>
    <property type="match status" value="1"/>
</dbReference>
<dbReference type="InterPro" id="IPR002676">
    <property type="entry name" value="RimM_N"/>
</dbReference>
<evidence type="ECO:0000256" key="3">
    <source>
        <dbReference type="ARBA" id="ARBA00022552"/>
    </source>
</evidence>
<dbReference type="InterPro" id="IPR009000">
    <property type="entry name" value="Transl_B-barrel_sf"/>
</dbReference>
<feature type="domain" description="RimM N-terminal" evidence="6">
    <location>
        <begin position="4"/>
        <end position="80"/>
    </location>
</feature>
<comment type="function">
    <text evidence="5">An accessory protein needed during the final step in the assembly of 30S ribosomal subunit, possibly for assembly of the head region. Essential for efficient processing of 16S rRNA. May be needed both before and after RbfA during the maturation of 16S rRNA. It has affinity for free ribosomal 30S subunits but not for 70S ribosomes.</text>
</comment>
<dbReference type="GO" id="GO:0006364">
    <property type="term" value="P:rRNA processing"/>
    <property type="evidence" value="ECO:0007669"/>
    <property type="project" value="UniProtKB-UniRule"/>
</dbReference>
<proteinExistence type="inferred from homology"/>
<evidence type="ECO:0000313" key="8">
    <source>
        <dbReference type="EMBL" id="REF35197.1"/>
    </source>
</evidence>
<comment type="domain">
    <text evidence="5">The PRC barrel domain binds ribosomal protein uS19.</text>
</comment>
<feature type="domain" description="Ribosome maturation factor RimM PRC barrel" evidence="7">
    <location>
        <begin position="96"/>
        <end position="163"/>
    </location>
</feature>
<dbReference type="EMBL" id="QTUC01000001">
    <property type="protein sequence ID" value="REF35197.1"/>
    <property type="molecule type" value="Genomic_DNA"/>
</dbReference>
<dbReference type="PANTHER" id="PTHR33692">
    <property type="entry name" value="RIBOSOME MATURATION FACTOR RIMM"/>
    <property type="match status" value="1"/>
</dbReference>
<comment type="similarity">
    <text evidence="5">Belongs to the RimM family.</text>
</comment>
<comment type="caution">
    <text evidence="8">The sequence shown here is derived from an EMBL/GenBank/DDBJ whole genome shotgun (WGS) entry which is preliminary data.</text>
</comment>
<dbReference type="Gene3D" id="2.30.30.240">
    <property type="entry name" value="PRC-barrel domain"/>
    <property type="match status" value="1"/>
</dbReference>
<dbReference type="Proteomes" id="UP000256485">
    <property type="component" value="Unassembled WGS sequence"/>
</dbReference>
<keyword evidence="3 5" id="KW-0698">rRNA processing</keyword>
<dbReference type="InterPro" id="IPR056792">
    <property type="entry name" value="PRC_RimM"/>
</dbReference>
<dbReference type="Pfam" id="PF01782">
    <property type="entry name" value="RimM"/>
    <property type="match status" value="1"/>
</dbReference>
<evidence type="ECO:0000256" key="2">
    <source>
        <dbReference type="ARBA" id="ARBA00022517"/>
    </source>
</evidence>
<gene>
    <name evidence="5" type="primary">rimM</name>
    <name evidence="8" type="ORF">DFJ64_0569</name>
</gene>
<dbReference type="GO" id="GO:0043022">
    <property type="term" value="F:ribosome binding"/>
    <property type="evidence" value="ECO:0007669"/>
    <property type="project" value="InterPro"/>
</dbReference>
<dbReference type="OrthoDB" id="5381335at2"/>
<organism evidence="8 9">
    <name type="scientific">Thermasporomyces composti</name>
    <dbReference type="NCBI Taxonomy" id="696763"/>
    <lineage>
        <taxon>Bacteria</taxon>
        <taxon>Bacillati</taxon>
        <taxon>Actinomycetota</taxon>
        <taxon>Actinomycetes</taxon>
        <taxon>Propionibacteriales</taxon>
        <taxon>Nocardioidaceae</taxon>
        <taxon>Thermasporomyces</taxon>
    </lineage>
</organism>
<keyword evidence="9" id="KW-1185">Reference proteome</keyword>
<dbReference type="SUPFAM" id="SSF50346">
    <property type="entry name" value="PRC-barrel domain"/>
    <property type="match status" value="1"/>
</dbReference>
<dbReference type="HAMAP" id="MF_00014">
    <property type="entry name" value="Ribosome_mat_RimM"/>
    <property type="match status" value="1"/>
</dbReference>
<name>A0A3D9V106_THECX</name>
<sequence length="166" mass="18128">MEVVVGRVGRAHGVRGEVAVDVRTDTPELRFAPGVVFSTEAGQLTVRSTRWHGSRLLVSFEGIHDRTAAERLRGVLLVADVPEDERLEDPDEFYDFQLVGLGVRTVDGEPVGEVTEVVHLPMQELLAVRRDDGSEVLVPFVSEIVPDVDLGSRTITIDPPPGLLSP</sequence>
<dbReference type="InterPro" id="IPR011961">
    <property type="entry name" value="RimM"/>
</dbReference>
<reference evidence="8 9" key="1">
    <citation type="submission" date="2018-08" db="EMBL/GenBank/DDBJ databases">
        <title>Sequencing the genomes of 1000 actinobacteria strains.</title>
        <authorList>
            <person name="Klenk H.-P."/>
        </authorList>
    </citation>
    <scope>NUCLEOTIDE SEQUENCE [LARGE SCALE GENOMIC DNA]</scope>
    <source>
        <strain evidence="8 9">DSM 22891</strain>
    </source>
</reference>
<dbReference type="NCBIfam" id="TIGR02273">
    <property type="entry name" value="16S_RimM"/>
    <property type="match status" value="1"/>
</dbReference>
<comment type="subunit">
    <text evidence="5">Binds ribosomal protein uS19.</text>
</comment>
<comment type="subcellular location">
    <subcellularLocation>
        <location evidence="5">Cytoplasm</location>
    </subcellularLocation>
</comment>
<accession>A0A3D9V106</accession>